<dbReference type="AlphaFoldDB" id="A0A1H1EEL1"/>
<keyword evidence="1" id="KW-0472">Membrane</keyword>
<dbReference type="STRING" id="553311.SAMN05216231_2852"/>
<accession>A0A1H1EEL1</accession>
<dbReference type="EMBL" id="FNKD01000003">
    <property type="protein sequence ID" value="SDQ87133.1"/>
    <property type="molecule type" value="Genomic_DNA"/>
</dbReference>
<protein>
    <submittedName>
        <fullName evidence="2">Cytochrome c oxidase subunit IIa family protein</fullName>
    </submittedName>
</protein>
<gene>
    <name evidence="2" type="ORF">SAMN05216231_2852</name>
</gene>
<organism evidence="2 3">
    <name type="scientific">Virgibacillus salinus</name>
    <dbReference type="NCBI Taxonomy" id="553311"/>
    <lineage>
        <taxon>Bacteria</taxon>
        <taxon>Bacillati</taxon>
        <taxon>Bacillota</taxon>
        <taxon>Bacilli</taxon>
        <taxon>Bacillales</taxon>
        <taxon>Bacillaceae</taxon>
        <taxon>Virgibacillus</taxon>
    </lineage>
</organism>
<evidence type="ECO:0000256" key="1">
    <source>
        <dbReference type="SAM" id="Phobius"/>
    </source>
</evidence>
<feature type="transmembrane region" description="Helical" evidence="1">
    <location>
        <begin position="21"/>
        <end position="44"/>
    </location>
</feature>
<keyword evidence="1" id="KW-1133">Transmembrane helix</keyword>
<proteinExistence type="predicted"/>
<dbReference type="Proteomes" id="UP000199444">
    <property type="component" value="Unassembled WGS sequence"/>
</dbReference>
<dbReference type="RefSeq" id="WP_092493631.1">
    <property type="nucleotide sequence ID" value="NZ_FNKD01000003.1"/>
</dbReference>
<name>A0A1H1EEL1_9BACI</name>
<evidence type="ECO:0000313" key="2">
    <source>
        <dbReference type="EMBL" id="SDQ87133.1"/>
    </source>
</evidence>
<evidence type="ECO:0000313" key="3">
    <source>
        <dbReference type="Proteomes" id="UP000199444"/>
    </source>
</evidence>
<dbReference type="Pfam" id="PF08113">
    <property type="entry name" value="CoxIIa"/>
    <property type="match status" value="1"/>
</dbReference>
<dbReference type="InterPro" id="IPR012538">
    <property type="entry name" value="Cyt_c_oxidase_su2a"/>
</dbReference>
<sequence length="47" mass="5291">MEAAKTSTPVENKEEKSLKGTMVSVLFVLGVIVVMWVGVFWLYMSRV</sequence>
<keyword evidence="1" id="KW-0812">Transmembrane</keyword>
<reference evidence="2 3" key="1">
    <citation type="submission" date="2016-10" db="EMBL/GenBank/DDBJ databases">
        <authorList>
            <person name="de Groot N.N."/>
        </authorList>
    </citation>
    <scope>NUCLEOTIDE SEQUENCE [LARGE SCALE GENOMIC DNA]</scope>
    <source>
        <strain evidence="2 3">CGMCC 1.10449</strain>
    </source>
</reference>
<keyword evidence="3" id="KW-1185">Reference proteome</keyword>